<reference evidence="2" key="1">
    <citation type="submission" date="2020-11" db="EMBL/GenBank/DDBJ databases">
        <authorList>
            <consortium name="DOE Joint Genome Institute"/>
            <person name="Ahrendt S."/>
            <person name="Riley R."/>
            <person name="Andreopoulos W."/>
            <person name="Labutti K."/>
            <person name="Pangilinan J."/>
            <person name="Ruiz-Duenas F.J."/>
            <person name="Barrasa J.M."/>
            <person name="Sanchez-Garcia M."/>
            <person name="Camarero S."/>
            <person name="Miyauchi S."/>
            <person name="Serrano A."/>
            <person name="Linde D."/>
            <person name="Babiker R."/>
            <person name="Drula E."/>
            <person name="Ayuso-Fernandez I."/>
            <person name="Pacheco R."/>
            <person name="Padilla G."/>
            <person name="Ferreira P."/>
            <person name="Barriuso J."/>
            <person name="Kellner H."/>
            <person name="Castanera R."/>
            <person name="Alfaro M."/>
            <person name="Ramirez L."/>
            <person name="Pisabarro A.G."/>
            <person name="Kuo A."/>
            <person name="Tritt A."/>
            <person name="Lipzen A."/>
            <person name="He G."/>
            <person name="Yan M."/>
            <person name="Ng V."/>
            <person name="Cullen D."/>
            <person name="Martin F."/>
            <person name="Rosso M.-N."/>
            <person name="Henrissat B."/>
            <person name="Hibbett D."/>
            <person name="Martinez A.T."/>
            <person name="Grigoriev I.V."/>
        </authorList>
    </citation>
    <scope>NUCLEOTIDE SEQUENCE</scope>
    <source>
        <strain evidence="2">AH 40177</strain>
    </source>
</reference>
<organism evidence="2 3">
    <name type="scientific">Rhodocollybia butyracea</name>
    <dbReference type="NCBI Taxonomy" id="206335"/>
    <lineage>
        <taxon>Eukaryota</taxon>
        <taxon>Fungi</taxon>
        <taxon>Dikarya</taxon>
        <taxon>Basidiomycota</taxon>
        <taxon>Agaricomycotina</taxon>
        <taxon>Agaricomycetes</taxon>
        <taxon>Agaricomycetidae</taxon>
        <taxon>Agaricales</taxon>
        <taxon>Marasmiineae</taxon>
        <taxon>Omphalotaceae</taxon>
        <taxon>Rhodocollybia</taxon>
    </lineage>
</organism>
<dbReference type="OrthoDB" id="3066611at2759"/>
<sequence length="508" mass="57358">MADDTVKCPFCREQLNESQLHKHIKLGHKTATSLYFYVDSVGQTMDCPSADNQKAFGCPVRRIDQCTFSAEPLELFKHIQTAHKALPMWYRDVAGYKKYPLDFLDRPPREKNREPLRLPAPALKPVENGTVSHPRPTSLVVIDLDSLPIAFETYARSQEPGTSVTTSEVLDFFMKVPGLIQEYATSTRTDGPPTASPTRSPVHRVVTPLSPKGLGLQAPLDNATFSGSPRLSPRRSKVSSQSSSPKVIPPPRAPISREIFDPTCADNHRQLYVLPSGETVPYRELQEAPWVFFVRIPLGRIAGFQFSNDKGPKAVFKRVAFLQNDFAGVCVYHTVLNQGSSCLRDTFHCSGPMSGQYCDYYLHFKQVMKLPGNTCAICYCPFDKDWGPTFKHPIAAPGFRCQGRERFQDLYRGLVYIIFRCSPLRKAVFEWLGDATLADQFVSTTDWARWLVMPASTTFSRLVNFYVVVWALLELWEAKGLPKHKMEFDDVENDPALFSVIQYAKKAR</sequence>
<proteinExistence type="predicted"/>
<evidence type="ECO:0000313" key="3">
    <source>
        <dbReference type="Proteomes" id="UP000772434"/>
    </source>
</evidence>
<evidence type="ECO:0000313" key="2">
    <source>
        <dbReference type="EMBL" id="KAF9060081.1"/>
    </source>
</evidence>
<dbReference type="Proteomes" id="UP000772434">
    <property type="component" value="Unassembled WGS sequence"/>
</dbReference>
<name>A0A9P5P8A2_9AGAR</name>
<comment type="caution">
    <text evidence="2">The sequence shown here is derived from an EMBL/GenBank/DDBJ whole genome shotgun (WGS) entry which is preliminary data.</text>
</comment>
<keyword evidence="3" id="KW-1185">Reference proteome</keyword>
<gene>
    <name evidence="2" type="ORF">BDP27DRAFT_1370855</name>
</gene>
<accession>A0A9P5P8A2</accession>
<feature type="region of interest" description="Disordered" evidence="1">
    <location>
        <begin position="185"/>
        <end position="252"/>
    </location>
</feature>
<protein>
    <submittedName>
        <fullName evidence="2">Uncharacterized protein</fullName>
    </submittedName>
</protein>
<dbReference type="EMBL" id="JADNRY010000261">
    <property type="protein sequence ID" value="KAF9060081.1"/>
    <property type="molecule type" value="Genomic_DNA"/>
</dbReference>
<dbReference type="AlphaFoldDB" id="A0A9P5P8A2"/>
<evidence type="ECO:0000256" key="1">
    <source>
        <dbReference type="SAM" id="MobiDB-lite"/>
    </source>
</evidence>